<feature type="region of interest" description="Disordered" evidence="1">
    <location>
        <begin position="189"/>
        <end position="230"/>
    </location>
</feature>
<evidence type="ECO:0000256" key="1">
    <source>
        <dbReference type="SAM" id="MobiDB-lite"/>
    </source>
</evidence>
<dbReference type="EMBL" id="LKCN02000007">
    <property type="protein sequence ID" value="RCI12417.1"/>
    <property type="molecule type" value="Genomic_DNA"/>
</dbReference>
<keyword evidence="3" id="KW-1185">Reference proteome</keyword>
<accession>A0A367LDC6</accession>
<proteinExistence type="predicted"/>
<sequence length="246" mass="27496">MRGKVSNKARPVQDPTLPLPVLPPIVRSNLKISSFYPPPPPPVFFFLNRALRGNHDEVRRHDAVSVFTGHLLSNPIYQPTPPQSTNNWGCRYPPNPHHVFRNLHINLKPSSTAKIHSPAPVIGSSPLCHRYTYRPAPPPPPSALLVNIIQLVKKEKLTHAINRSREILSIRSPHTPLLFSSPFSLSSSSIMSSPLPPHPPPPARSTDLHKPQKPGEQAMTAAPCRVDSRTPHPLLNHTVWYQKRNH</sequence>
<comment type="caution">
    <text evidence="2">The sequence shown here is derived from an EMBL/GenBank/DDBJ whole genome shotgun (WGS) entry which is preliminary data.</text>
</comment>
<protein>
    <submittedName>
        <fullName evidence="2">Uncharacterized protein</fullName>
    </submittedName>
</protein>
<reference evidence="2 3" key="1">
    <citation type="journal article" date="2015" name="BMC Genomics">
        <title>Insights from the genome of Ophiocordyceps polyrhachis-furcata to pathogenicity and host specificity in insect fungi.</title>
        <authorList>
            <person name="Wichadakul D."/>
            <person name="Kobmoo N."/>
            <person name="Ingsriswang S."/>
            <person name="Tangphatsornruang S."/>
            <person name="Chantasingh D."/>
            <person name="Luangsa-ard J.J."/>
            <person name="Eurwilaichitr L."/>
        </authorList>
    </citation>
    <scope>NUCLEOTIDE SEQUENCE [LARGE SCALE GENOMIC DNA]</scope>
    <source>
        <strain evidence="2 3">BCC 54312</strain>
    </source>
</reference>
<dbReference type="Proteomes" id="UP000253664">
    <property type="component" value="Unassembled WGS sequence"/>
</dbReference>
<feature type="compositionally biased region" description="Pro residues" evidence="1">
    <location>
        <begin position="194"/>
        <end position="203"/>
    </location>
</feature>
<name>A0A367LDC6_9HYPO</name>
<gene>
    <name evidence="2" type="ORF">L249_0187</name>
</gene>
<organism evidence="2 3">
    <name type="scientific">Ophiocordyceps polyrhachis-furcata BCC 54312</name>
    <dbReference type="NCBI Taxonomy" id="1330021"/>
    <lineage>
        <taxon>Eukaryota</taxon>
        <taxon>Fungi</taxon>
        <taxon>Dikarya</taxon>
        <taxon>Ascomycota</taxon>
        <taxon>Pezizomycotina</taxon>
        <taxon>Sordariomycetes</taxon>
        <taxon>Hypocreomycetidae</taxon>
        <taxon>Hypocreales</taxon>
        <taxon>Ophiocordycipitaceae</taxon>
        <taxon>Ophiocordyceps</taxon>
    </lineage>
</organism>
<dbReference type="AlphaFoldDB" id="A0A367LDC6"/>
<evidence type="ECO:0000313" key="3">
    <source>
        <dbReference type="Proteomes" id="UP000253664"/>
    </source>
</evidence>
<evidence type="ECO:0000313" key="2">
    <source>
        <dbReference type="EMBL" id="RCI12417.1"/>
    </source>
</evidence>